<dbReference type="InterPro" id="IPR051468">
    <property type="entry name" value="Fungal_SecMetab_SDRs"/>
</dbReference>
<evidence type="ECO:0000256" key="3">
    <source>
        <dbReference type="ARBA" id="ARBA00023002"/>
    </source>
</evidence>
<comment type="similarity">
    <text evidence="1">Belongs to the short-chain dehydrogenases/reductases (SDR) family.</text>
</comment>
<keyword evidence="3" id="KW-0560">Oxidoreductase</keyword>
<sequence>MSDSTVVFITGVGKGLGRGLLEAYLLRPNHTVIGSVRDKNAPIAEVLNKLPKAEGSNLILVSIEATSATDVPKAMEDLAAAGIDHVDIAIPNSGFTPTPGPLDDVDVDTVVESLNINSVGPVYLYKGIKPLLEKSKKSPKWAVMSTGAASITNIERHSAQNVLAYGMSKASQNFLTLAIHSANPWLISFAMHPGLVQTEMGNLGARMMGLEKAPDTVEDSVNKIVAVIDAATRETTSGRFLNTMDGTEFPW</sequence>
<proteinExistence type="inferred from homology"/>
<dbReference type="InterPro" id="IPR002347">
    <property type="entry name" value="SDR_fam"/>
</dbReference>
<dbReference type="Gene3D" id="3.40.50.720">
    <property type="entry name" value="NAD(P)-binding Rossmann-like Domain"/>
    <property type="match status" value="1"/>
</dbReference>
<dbReference type="EMBL" id="RYZI01000292">
    <property type="protein sequence ID" value="RWA06975.1"/>
    <property type="molecule type" value="Genomic_DNA"/>
</dbReference>
<dbReference type="GO" id="GO:0016491">
    <property type="term" value="F:oxidoreductase activity"/>
    <property type="evidence" value="ECO:0007669"/>
    <property type="project" value="UniProtKB-KW"/>
</dbReference>
<gene>
    <name evidence="4" type="ORF">EKO27_g8134</name>
</gene>
<keyword evidence="5" id="KW-1185">Reference proteome</keyword>
<dbReference type="PANTHER" id="PTHR43544">
    <property type="entry name" value="SHORT-CHAIN DEHYDROGENASE/REDUCTASE"/>
    <property type="match status" value="1"/>
</dbReference>
<dbReference type="InterPro" id="IPR036291">
    <property type="entry name" value="NAD(P)-bd_dom_sf"/>
</dbReference>
<name>A0A439CXQ0_9PEZI</name>
<comment type="caution">
    <text evidence="4">The sequence shown here is derived from an EMBL/GenBank/DDBJ whole genome shotgun (WGS) entry which is preliminary data.</text>
</comment>
<dbReference type="AlphaFoldDB" id="A0A439CXQ0"/>
<evidence type="ECO:0000256" key="2">
    <source>
        <dbReference type="ARBA" id="ARBA00022857"/>
    </source>
</evidence>
<evidence type="ECO:0000313" key="4">
    <source>
        <dbReference type="EMBL" id="RWA06975.1"/>
    </source>
</evidence>
<evidence type="ECO:0000313" key="5">
    <source>
        <dbReference type="Proteomes" id="UP000286045"/>
    </source>
</evidence>
<keyword evidence="2" id="KW-0521">NADP</keyword>
<dbReference type="PANTHER" id="PTHR43544:SF7">
    <property type="entry name" value="NADB-LER2"/>
    <property type="match status" value="1"/>
</dbReference>
<dbReference type="PRINTS" id="PR00081">
    <property type="entry name" value="GDHRDH"/>
</dbReference>
<accession>A0A439CXQ0</accession>
<reference evidence="4 5" key="1">
    <citation type="submission" date="2018-12" db="EMBL/GenBank/DDBJ databases">
        <title>Draft genome sequence of Xylaria grammica IHI A82.</title>
        <authorList>
            <person name="Buettner E."/>
            <person name="Kellner H."/>
        </authorList>
    </citation>
    <scope>NUCLEOTIDE SEQUENCE [LARGE SCALE GENOMIC DNA]</scope>
    <source>
        <strain evidence="4 5">IHI A82</strain>
    </source>
</reference>
<evidence type="ECO:0000256" key="1">
    <source>
        <dbReference type="ARBA" id="ARBA00006484"/>
    </source>
</evidence>
<dbReference type="SUPFAM" id="SSF51735">
    <property type="entry name" value="NAD(P)-binding Rossmann-fold domains"/>
    <property type="match status" value="1"/>
</dbReference>
<dbReference type="Proteomes" id="UP000286045">
    <property type="component" value="Unassembled WGS sequence"/>
</dbReference>
<organism evidence="4 5">
    <name type="scientific">Xylaria grammica</name>
    <dbReference type="NCBI Taxonomy" id="363999"/>
    <lineage>
        <taxon>Eukaryota</taxon>
        <taxon>Fungi</taxon>
        <taxon>Dikarya</taxon>
        <taxon>Ascomycota</taxon>
        <taxon>Pezizomycotina</taxon>
        <taxon>Sordariomycetes</taxon>
        <taxon>Xylariomycetidae</taxon>
        <taxon>Xylariales</taxon>
        <taxon>Xylariaceae</taxon>
        <taxon>Xylaria</taxon>
    </lineage>
</organism>
<dbReference type="Pfam" id="PF00106">
    <property type="entry name" value="adh_short"/>
    <property type="match status" value="1"/>
</dbReference>
<dbReference type="GO" id="GO:0005737">
    <property type="term" value="C:cytoplasm"/>
    <property type="evidence" value="ECO:0007669"/>
    <property type="project" value="TreeGrafter"/>
</dbReference>
<protein>
    <submittedName>
        <fullName evidence="4">Uncharacterized protein</fullName>
    </submittedName>
</protein>